<keyword evidence="6 12" id="KW-0630">Potassium</keyword>
<dbReference type="EMBL" id="CALNXJ010000005">
    <property type="protein sequence ID" value="CAH3039762.1"/>
    <property type="molecule type" value="Genomic_DNA"/>
</dbReference>
<evidence type="ECO:0000256" key="11">
    <source>
        <dbReference type="PIRSR" id="PIRSR005465-1"/>
    </source>
</evidence>
<feature type="domain" description="Potassium channel inwardly rectifying transmembrane" evidence="14">
    <location>
        <begin position="68"/>
        <end position="215"/>
    </location>
</feature>
<evidence type="ECO:0000256" key="12">
    <source>
        <dbReference type="RuleBase" id="RU003822"/>
    </source>
</evidence>
<evidence type="ECO:0000256" key="6">
    <source>
        <dbReference type="ARBA" id="ARBA00022958"/>
    </source>
</evidence>
<dbReference type="Gene3D" id="2.60.40.1400">
    <property type="entry name" value="G protein-activated inward rectifier potassium channel 1"/>
    <property type="match status" value="1"/>
</dbReference>
<evidence type="ECO:0000259" key="14">
    <source>
        <dbReference type="Pfam" id="PF01007"/>
    </source>
</evidence>
<dbReference type="FunFam" id="1.10.287.70:FF:000019">
    <property type="entry name" value="G protein-activated inward rectifier potassium channel 1"/>
    <property type="match status" value="1"/>
</dbReference>
<evidence type="ECO:0000256" key="7">
    <source>
        <dbReference type="ARBA" id="ARBA00022989"/>
    </source>
</evidence>
<evidence type="ECO:0000256" key="1">
    <source>
        <dbReference type="ARBA" id="ARBA00004141"/>
    </source>
</evidence>
<dbReference type="GO" id="GO:1990573">
    <property type="term" value="P:potassium ion import across plasma membrane"/>
    <property type="evidence" value="ECO:0007669"/>
    <property type="project" value="TreeGrafter"/>
</dbReference>
<feature type="non-terminal residue" evidence="16">
    <location>
        <position position="1"/>
    </location>
</feature>
<feature type="transmembrane region" description="Helical" evidence="13">
    <location>
        <begin position="186"/>
        <end position="210"/>
    </location>
</feature>
<dbReference type="InterPro" id="IPR041647">
    <property type="entry name" value="IRK_C"/>
</dbReference>
<dbReference type="PIRSF" id="PIRSF005465">
    <property type="entry name" value="GIRK_kir"/>
    <property type="match status" value="1"/>
</dbReference>
<dbReference type="SUPFAM" id="SSF81296">
    <property type="entry name" value="E set domains"/>
    <property type="match status" value="1"/>
</dbReference>
<feature type="site" description="Role in the control of polyamine-mediated channel gating and in the blocking by intracellular magnesium" evidence="11">
    <location>
        <position position="201"/>
    </location>
</feature>
<dbReference type="GO" id="GO:0005242">
    <property type="term" value="F:inward rectifier potassium channel activity"/>
    <property type="evidence" value="ECO:0007669"/>
    <property type="project" value="InterPro"/>
</dbReference>
<evidence type="ECO:0000256" key="2">
    <source>
        <dbReference type="ARBA" id="ARBA00022448"/>
    </source>
</evidence>
<dbReference type="InterPro" id="IPR014756">
    <property type="entry name" value="Ig_E-set"/>
</dbReference>
<feature type="domain" description="Inward rectifier potassium channel C-terminal" evidence="15">
    <location>
        <begin position="222"/>
        <end position="401"/>
    </location>
</feature>
<keyword evidence="7 13" id="KW-1133">Transmembrane helix</keyword>
<evidence type="ECO:0000313" key="17">
    <source>
        <dbReference type="Proteomes" id="UP001159428"/>
    </source>
</evidence>
<keyword evidence="5 12" id="KW-0851">Voltage-gated channel</keyword>
<feature type="transmembrane region" description="Helical" evidence="13">
    <location>
        <begin position="101"/>
        <end position="126"/>
    </location>
</feature>
<keyword evidence="10 12" id="KW-0407">Ion channel</keyword>
<gene>
    <name evidence="16" type="ORF">PMEA_00026359</name>
</gene>
<reference evidence="16 17" key="1">
    <citation type="submission" date="2022-05" db="EMBL/GenBank/DDBJ databases">
        <authorList>
            <consortium name="Genoscope - CEA"/>
            <person name="William W."/>
        </authorList>
    </citation>
    <scope>NUCLEOTIDE SEQUENCE [LARGE SCALE GENOMIC DNA]</scope>
</reference>
<proteinExistence type="inferred from homology"/>
<dbReference type="Proteomes" id="UP001159428">
    <property type="component" value="Unassembled WGS sequence"/>
</dbReference>
<comment type="caution">
    <text evidence="16">The sequence shown here is derived from an EMBL/GenBank/DDBJ whole genome shotgun (WGS) entry which is preliminary data.</text>
</comment>
<evidence type="ECO:0000313" key="16">
    <source>
        <dbReference type="EMBL" id="CAH3039762.1"/>
    </source>
</evidence>
<dbReference type="Pfam" id="PF17655">
    <property type="entry name" value="IRK_C"/>
    <property type="match status" value="1"/>
</dbReference>
<keyword evidence="2 12" id="KW-0813">Transport</keyword>
<dbReference type="GO" id="GO:0005886">
    <property type="term" value="C:plasma membrane"/>
    <property type="evidence" value="ECO:0007669"/>
    <property type="project" value="TreeGrafter"/>
</dbReference>
<sequence>DSIEANETVEPFVRIEPVSSTNLVNMRAQKNQANRASFSLHPPRSSPTFDEHTRLFLNRSSSRKKRLVGKNGSLKVLARNVPGKTKLYFADLFTTVIDLHWPWVILIFCSSYVLSWLLFALLWWLIIAIRGPSVCVTEVSLRIESSVFRSVFFQVYDWSSAFLFSIETEQTIGYGSRAITTKCPEAAIVLQIQSLIGLILDAFLLGLTFAKLSQPRERMKTVMFSENAVIAPRDGKLCLMFRVGDIRKSQIVDASIRMQLFRKWTTSEGKEIPFYQEDLRVCYDWQNPANDFRNELFLLLPMVIIHVIDEKSPFFEITPDQLKESDYEIVVVLDGIVEHTGMNTQPKTSYTSDEILWGYDFLNVIGQDFIENGKYFVDFSKFNEIRNVEMQLCSPKEFYEMQH</sequence>
<dbReference type="PRINTS" id="PR01320">
    <property type="entry name" value="KIRCHANNEL"/>
</dbReference>
<keyword evidence="8 12" id="KW-0406">Ion transport</keyword>
<evidence type="ECO:0000256" key="13">
    <source>
        <dbReference type="SAM" id="Phobius"/>
    </source>
</evidence>
<comment type="similarity">
    <text evidence="12">Belongs to the inward rectifier-type potassium channel (TC 1.A.2.1) family.</text>
</comment>
<dbReference type="InterPro" id="IPR016449">
    <property type="entry name" value="K_chnl_inward-rec_Kir"/>
</dbReference>
<evidence type="ECO:0000256" key="8">
    <source>
        <dbReference type="ARBA" id="ARBA00023065"/>
    </source>
</evidence>
<dbReference type="AlphaFoldDB" id="A0AAU9VUC7"/>
<dbReference type="PANTHER" id="PTHR11767">
    <property type="entry name" value="INWARD RECTIFIER POTASSIUM CHANNEL"/>
    <property type="match status" value="1"/>
</dbReference>
<dbReference type="GO" id="GO:0034702">
    <property type="term" value="C:monoatomic ion channel complex"/>
    <property type="evidence" value="ECO:0007669"/>
    <property type="project" value="UniProtKB-KW"/>
</dbReference>
<dbReference type="Gene3D" id="1.10.287.70">
    <property type="match status" value="1"/>
</dbReference>
<evidence type="ECO:0000259" key="15">
    <source>
        <dbReference type="Pfam" id="PF17655"/>
    </source>
</evidence>
<dbReference type="SUPFAM" id="SSF81324">
    <property type="entry name" value="Voltage-gated potassium channels"/>
    <property type="match status" value="1"/>
</dbReference>
<keyword evidence="3 12" id="KW-0633">Potassium transport</keyword>
<dbReference type="PANTHER" id="PTHR11767:SF102">
    <property type="entry name" value="INWARDLY RECTIFYING POTASSIUM CHANNEL 1, ISOFORM F"/>
    <property type="match status" value="1"/>
</dbReference>
<accession>A0AAU9VUC7</accession>
<dbReference type="FunFam" id="2.60.40.1400:FF:000009">
    <property type="entry name" value="Inward rectifier potassium channel Kirbac3.1"/>
    <property type="match status" value="1"/>
</dbReference>
<evidence type="ECO:0000256" key="3">
    <source>
        <dbReference type="ARBA" id="ARBA00022538"/>
    </source>
</evidence>
<dbReference type="Pfam" id="PF01007">
    <property type="entry name" value="IRK"/>
    <property type="match status" value="1"/>
</dbReference>
<evidence type="ECO:0000256" key="9">
    <source>
        <dbReference type="ARBA" id="ARBA00023136"/>
    </source>
</evidence>
<evidence type="ECO:0000256" key="10">
    <source>
        <dbReference type="ARBA" id="ARBA00023303"/>
    </source>
</evidence>
<dbReference type="InterPro" id="IPR040445">
    <property type="entry name" value="Kir_TM"/>
</dbReference>
<dbReference type="InterPro" id="IPR013518">
    <property type="entry name" value="K_chnl_inward-rec_Kir_cyto"/>
</dbReference>
<name>A0AAU9VUC7_9CNID</name>
<keyword evidence="17" id="KW-1185">Reference proteome</keyword>
<keyword evidence="4 12" id="KW-0812">Transmembrane</keyword>
<protein>
    <submittedName>
        <fullName evidence="16">Uncharacterized protein</fullName>
    </submittedName>
</protein>
<organism evidence="16 17">
    <name type="scientific">Pocillopora meandrina</name>
    <dbReference type="NCBI Taxonomy" id="46732"/>
    <lineage>
        <taxon>Eukaryota</taxon>
        <taxon>Metazoa</taxon>
        <taxon>Cnidaria</taxon>
        <taxon>Anthozoa</taxon>
        <taxon>Hexacorallia</taxon>
        <taxon>Scleractinia</taxon>
        <taxon>Astrocoeniina</taxon>
        <taxon>Pocilloporidae</taxon>
        <taxon>Pocillopora</taxon>
    </lineage>
</organism>
<evidence type="ECO:0000256" key="4">
    <source>
        <dbReference type="ARBA" id="ARBA00022692"/>
    </source>
</evidence>
<evidence type="ECO:0000256" key="5">
    <source>
        <dbReference type="ARBA" id="ARBA00022882"/>
    </source>
</evidence>
<comment type="subcellular location">
    <subcellularLocation>
        <location evidence="1 12">Membrane</location>
        <topology evidence="1 12">Multi-pass membrane protein</topology>
    </subcellularLocation>
</comment>
<dbReference type="GO" id="GO:0034765">
    <property type="term" value="P:regulation of monoatomic ion transmembrane transport"/>
    <property type="evidence" value="ECO:0007669"/>
    <property type="project" value="TreeGrafter"/>
</dbReference>
<keyword evidence="9 13" id="KW-0472">Membrane</keyword>